<protein>
    <submittedName>
        <fullName evidence="8">Thiol-disulfide oxidoreductase ResA</fullName>
    </submittedName>
</protein>
<dbReference type="EMBL" id="CP095073">
    <property type="protein sequence ID" value="UOQ42665.1"/>
    <property type="molecule type" value="Genomic_DNA"/>
</dbReference>
<dbReference type="RefSeq" id="WP_244707959.1">
    <property type="nucleotide sequence ID" value="NZ_CP095073.1"/>
</dbReference>
<dbReference type="PROSITE" id="PS00194">
    <property type="entry name" value="THIOREDOXIN_1"/>
    <property type="match status" value="1"/>
</dbReference>
<evidence type="ECO:0000256" key="2">
    <source>
        <dbReference type="ARBA" id="ARBA00022748"/>
    </source>
</evidence>
<evidence type="ECO:0000256" key="1">
    <source>
        <dbReference type="ARBA" id="ARBA00004196"/>
    </source>
</evidence>
<dbReference type="InterPro" id="IPR013766">
    <property type="entry name" value="Thioredoxin_domain"/>
</dbReference>
<accession>A0ABY4EFA8</accession>
<gene>
    <name evidence="8" type="primary">resA</name>
    <name evidence="8" type="ORF">MUN89_11840</name>
</gene>
<dbReference type="CDD" id="cd02966">
    <property type="entry name" value="TlpA_like_family"/>
    <property type="match status" value="1"/>
</dbReference>
<dbReference type="Pfam" id="PF00578">
    <property type="entry name" value="AhpC-TSA"/>
    <property type="match status" value="1"/>
</dbReference>
<keyword evidence="6" id="KW-0472">Membrane</keyword>
<feature type="transmembrane region" description="Helical" evidence="6">
    <location>
        <begin position="12"/>
        <end position="32"/>
    </location>
</feature>
<name>A0ABY4EFA8_9BACI</name>
<evidence type="ECO:0000256" key="4">
    <source>
        <dbReference type="ARBA" id="ARBA00023157"/>
    </source>
</evidence>
<dbReference type="InterPro" id="IPR000866">
    <property type="entry name" value="AhpC/TSA"/>
</dbReference>
<sequence>MKEKTFKKKRKRLIFRAVLLVVMAGLVVFAIFSSRNDDKQVIAKGEKAPNFQLEKFGSDGETLALEDLKGKGVMINFWATYCPPCKEEMPYFEQVYSKYKDKGVEFVTVNLDSTDLVVQKFINKYQLSFPVLRDKSGEVMDLYNVDNLPATLFVNKDGEIVDKVIGELTLDKLEGYLKEITPED</sequence>
<keyword evidence="4" id="KW-1015">Disulfide bond</keyword>
<keyword evidence="5" id="KW-0676">Redox-active center</keyword>
<proteinExistence type="predicted"/>
<dbReference type="PANTHER" id="PTHR42852">
    <property type="entry name" value="THIOL:DISULFIDE INTERCHANGE PROTEIN DSBE"/>
    <property type="match status" value="1"/>
</dbReference>
<dbReference type="Gene3D" id="3.40.30.10">
    <property type="entry name" value="Glutaredoxin"/>
    <property type="match status" value="1"/>
</dbReference>
<evidence type="ECO:0000313" key="8">
    <source>
        <dbReference type="EMBL" id="UOQ42665.1"/>
    </source>
</evidence>
<evidence type="ECO:0000256" key="3">
    <source>
        <dbReference type="ARBA" id="ARBA00022968"/>
    </source>
</evidence>
<keyword evidence="6" id="KW-0812">Transmembrane</keyword>
<keyword evidence="3" id="KW-0735">Signal-anchor</keyword>
<dbReference type="InterPro" id="IPR036249">
    <property type="entry name" value="Thioredoxin-like_sf"/>
</dbReference>
<organism evidence="8 9">
    <name type="scientific">Halobacillus salinarum</name>
    <dbReference type="NCBI Taxonomy" id="2932257"/>
    <lineage>
        <taxon>Bacteria</taxon>
        <taxon>Bacillati</taxon>
        <taxon>Bacillota</taxon>
        <taxon>Bacilli</taxon>
        <taxon>Bacillales</taxon>
        <taxon>Bacillaceae</taxon>
        <taxon>Halobacillus</taxon>
    </lineage>
</organism>
<keyword evidence="2" id="KW-0201">Cytochrome c-type biogenesis</keyword>
<dbReference type="PANTHER" id="PTHR42852:SF6">
    <property type="entry name" value="THIOL:DISULFIDE INTERCHANGE PROTEIN DSBE"/>
    <property type="match status" value="1"/>
</dbReference>
<comment type="subcellular location">
    <subcellularLocation>
        <location evidence="1">Cell envelope</location>
    </subcellularLocation>
</comment>
<dbReference type="PROSITE" id="PS51352">
    <property type="entry name" value="THIOREDOXIN_2"/>
    <property type="match status" value="1"/>
</dbReference>
<keyword evidence="9" id="KW-1185">Reference proteome</keyword>
<evidence type="ECO:0000259" key="7">
    <source>
        <dbReference type="PROSITE" id="PS51352"/>
    </source>
</evidence>
<evidence type="ECO:0000256" key="6">
    <source>
        <dbReference type="SAM" id="Phobius"/>
    </source>
</evidence>
<dbReference type="SUPFAM" id="SSF52833">
    <property type="entry name" value="Thioredoxin-like"/>
    <property type="match status" value="1"/>
</dbReference>
<dbReference type="Proteomes" id="UP000831787">
    <property type="component" value="Chromosome"/>
</dbReference>
<evidence type="ECO:0000256" key="5">
    <source>
        <dbReference type="ARBA" id="ARBA00023284"/>
    </source>
</evidence>
<keyword evidence="6" id="KW-1133">Transmembrane helix</keyword>
<dbReference type="NCBIfam" id="NF002854">
    <property type="entry name" value="PRK03147.1"/>
    <property type="match status" value="1"/>
</dbReference>
<dbReference type="InterPro" id="IPR017937">
    <property type="entry name" value="Thioredoxin_CS"/>
</dbReference>
<reference evidence="8 9" key="1">
    <citation type="submission" date="2022-04" db="EMBL/GenBank/DDBJ databases">
        <title>Halobacillus sp. isolated from saltern.</title>
        <authorList>
            <person name="Won M."/>
            <person name="Lee C.-M."/>
            <person name="Woen H.-Y."/>
            <person name="Kwon S.-W."/>
        </authorList>
    </citation>
    <scope>NUCLEOTIDE SEQUENCE [LARGE SCALE GENOMIC DNA]</scope>
    <source>
        <strain evidence="8 9">SSBR10-3</strain>
    </source>
</reference>
<dbReference type="InterPro" id="IPR050553">
    <property type="entry name" value="Thioredoxin_ResA/DsbE_sf"/>
</dbReference>
<evidence type="ECO:0000313" key="9">
    <source>
        <dbReference type="Proteomes" id="UP000831787"/>
    </source>
</evidence>
<feature type="domain" description="Thioredoxin" evidence="7">
    <location>
        <begin position="42"/>
        <end position="182"/>
    </location>
</feature>